<feature type="transmembrane region" description="Helical" evidence="1">
    <location>
        <begin position="39"/>
        <end position="61"/>
    </location>
</feature>
<feature type="transmembrane region" description="Helical" evidence="1">
    <location>
        <begin position="333"/>
        <end position="355"/>
    </location>
</feature>
<feature type="transmembrane region" description="Helical" evidence="1">
    <location>
        <begin position="482"/>
        <end position="501"/>
    </location>
</feature>
<dbReference type="EMBL" id="LN649229">
    <property type="protein sequence ID" value="CEI66324.1"/>
    <property type="molecule type" value="Genomic_DNA"/>
</dbReference>
<sequence>MDKPHPRESNGLLNLYSNVDRPIVTEITENSKKMDDWKVTLIGGSCACAVVFVVNLGVTIWSSVSLQDNQSSRRIIYEGSCSTTRNMNLGIHLVINIFGSILLSASNYGMQCLSTPTRADVDKAHAQKRWVDIGIPSFRNLRKVSAWRVALWWLLILSSVPLHLLLNSMVYSSLTAFYYETYTADRNLQLLESESGHVPADNYTIAEFEPRNITGSQLDNLTALECIDQYGAMFLTNRIDVILVVDTSTSKPESKRAHEINSTLLHNVGRALDNNCPSSDYDWICPNQDCDNPCHFQLPQVKLQSDDWRPFGNRVEYCLSEPAPQKCRLNFDIYLAGIVLAVNFIKAIILAFIVFRPPKEPMFILGDAIKSFLTRPDEYSRGNCLASARIVRDGLFTRQSIMHTQPKRRGVAVTKTRWIFSLVMYGVAFAVSCGLLTYGIIKVPGPHDLKTLWGLGFGTANELTLISGRGFTENQFGSDQNIFFVVLISNLPQLIFSLLYFQYNSLFTAMAAAKEWSDFGRKRRPLRVSSNPRGQQRSQYFLQLPYRFSIPLVLVSMLVHWMLSQSIFIVIIEKFDKVTSEFEYQDVVITCGYSPVAIIFVVITSIFMAAAVVITAFRRLPTGMPVVASCSLAIAAACHQPDGFSYPEASLLPLQWGVMCIEKEVSVRETTDHCGFSHGSVEQPQDGQLYY</sequence>
<protein>
    <recommendedName>
        <fullName evidence="2">DUF6536 domain-containing protein</fullName>
    </recommendedName>
</protein>
<dbReference type="Pfam" id="PF20163">
    <property type="entry name" value="DUF6536"/>
    <property type="match status" value="1"/>
</dbReference>
<proteinExistence type="predicted"/>
<dbReference type="STRING" id="56646.A0A2L2T683"/>
<keyword evidence="1" id="KW-0472">Membrane</keyword>
<evidence type="ECO:0000256" key="1">
    <source>
        <dbReference type="SAM" id="Phobius"/>
    </source>
</evidence>
<feature type="transmembrane region" description="Helical" evidence="1">
    <location>
        <begin position="548"/>
        <end position="572"/>
    </location>
</feature>
<feature type="transmembrane region" description="Helical" evidence="1">
    <location>
        <begin position="418"/>
        <end position="441"/>
    </location>
</feature>
<evidence type="ECO:0000313" key="3">
    <source>
        <dbReference type="EMBL" id="CEI66324.1"/>
    </source>
</evidence>
<dbReference type="AlphaFoldDB" id="A0A2L2T683"/>
<feature type="domain" description="DUF6536" evidence="2">
    <location>
        <begin position="37"/>
        <end position="187"/>
    </location>
</feature>
<feature type="transmembrane region" description="Helical" evidence="1">
    <location>
        <begin position="89"/>
        <end position="108"/>
    </location>
</feature>
<dbReference type="Proteomes" id="UP000245910">
    <property type="component" value="Chromosome I"/>
</dbReference>
<accession>A0A2L2T683</accession>
<keyword evidence="4" id="KW-1185">Reference proteome</keyword>
<name>A0A2L2T683_9HYPO</name>
<keyword evidence="1" id="KW-1133">Transmembrane helix</keyword>
<evidence type="ECO:0000259" key="2">
    <source>
        <dbReference type="Pfam" id="PF20163"/>
    </source>
</evidence>
<evidence type="ECO:0000313" key="4">
    <source>
        <dbReference type="Proteomes" id="UP000245910"/>
    </source>
</evidence>
<organism evidence="3 4">
    <name type="scientific">Fusarium venenatum</name>
    <dbReference type="NCBI Taxonomy" id="56646"/>
    <lineage>
        <taxon>Eukaryota</taxon>
        <taxon>Fungi</taxon>
        <taxon>Dikarya</taxon>
        <taxon>Ascomycota</taxon>
        <taxon>Pezizomycotina</taxon>
        <taxon>Sordariomycetes</taxon>
        <taxon>Hypocreomycetidae</taxon>
        <taxon>Hypocreales</taxon>
        <taxon>Nectriaceae</taxon>
        <taxon>Fusarium</taxon>
    </lineage>
</organism>
<feature type="transmembrane region" description="Helical" evidence="1">
    <location>
        <begin position="592"/>
        <end position="617"/>
    </location>
</feature>
<reference evidence="4" key="1">
    <citation type="submission" date="2014-10" db="EMBL/GenBank/DDBJ databases">
        <authorList>
            <person name="King R."/>
        </authorList>
    </citation>
    <scope>NUCLEOTIDE SEQUENCE [LARGE SCALE GENOMIC DNA]</scope>
    <source>
        <strain evidence="4">A3/5</strain>
    </source>
</reference>
<dbReference type="InterPro" id="IPR046623">
    <property type="entry name" value="DUF6536"/>
</dbReference>
<feature type="transmembrane region" description="Helical" evidence="1">
    <location>
        <begin position="149"/>
        <end position="166"/>
    </location>
</feature>
<keyword evidence="1" id="KW-0812">Transmembrane</keyword>
<dbReference type="OrthoDB" id="5429634at2759"/>
<dbReference type="PANTHER" id="PTHR35395">
    <property type="entry name" value="DUF6536 DOMAIN-CONTAINING PROTEIN"/>
    <property type="match status" value="1"/>
</dbReference>
<dbReference type="PANTHER" id="PTHR35395:SF1">
    <property type="entry name" value="DUF6536 DOMAIN-CONTAINING PROTEIN"/>
    <property type="match status" value="1"/>
</dbReference>